<keyword evidence="6" id="KW-0503">Monooxygenase</keyword>
<dbReference type="VEuPathDB" id="FungiDB:ASPCADRAFT_512184"/>
<protein>
    <recommendedName>
        <fullName evidence="7">FAD-binding domain-containing protein</fullName>
    </recommendedName>
</protein>
<name>A0A1R3RYE4_ASPC5</name>
<dbReference type="SUPFAM" id="SSF54373">
    <property type="entry name" value="FAD-linked reductases, C-terminal domain"/>
    <property type="match status" value="1"/>
</dbReference>
<evidence type="ECO:0000256" key="2">
    <source>
        <dbReference type="ARBA" id="ARBA00007992"/>
    </source>
</evidence>
<keyword evidence="9" id="KW-1185">Reference proteome</keyword>
<keyword evidence="3" id="KW-0285">Flavoprotein</keyword>
<keyword evidence="4" id="KW-0274">FAD</keyword>
<comment type="similarity">
    <text evidence="2">Belongs to the paxM FAD-dependent monooxygenase family.</text>
</comment>
<dbReference type="PANTHER" id="PTHR13789">
    <property type="entry name" value="MONOOXYGENASE"/>
    <property type="match status" value="1"/>
</dbReference>
<dbReference type="InterPro" id="IPR036188">
    <property type="entry name" value="FAD/NAD-bd_sf"/>
</dbReference>
<dbReference type="InterPro" id="IPR050493">
    <property type="entry name" value="FAD-dep_Monooxygenase_BioMet"/>
</dbReference>
<comment type="cofactor">
    <cofactor evidence="1">
        <name>FAD</name>
        <dbReference type="ChEBI" id="CHEBI:57692"/>
    </cofactor>
</comment>
<dbReference type="OMA" id="RVSCLQK"/>
<dbReference type="GO" id="GO:0071949">
    <property type="term" value="F:FAD binding"/>
    <property type="evidence" value="ECO:0007669"/>
    <property type="project" value="InterPro"/>
</dbReference>
<dbReference type="PANTHER" id="PTHR13789:SF315">
    <property type="entry name" value="FAD-DEPENDENT MONOOXYGENASE MDPD"/>
    <property type="match status" value="1"/>
</dbReference>
<gene>
    <name evidence="8" type="ORF">ASPCADRAFT_512184</name>
</gene>
<proteinExistence type="inferred from homology"/>
<dbReference type="STRING" id="602072.A0A1R3RYE4"/>
<dbReference type="GO" id="GO:0004497">
    <property type="term" value="F:monooxygenase activity"/>
    <property type="evidence" value="ECO:0007669"/>
    <property type="project" value="UniProtKB-KW"/>
</dbReference>
<reference evidence="9" key="1">
    <citation type="journal article" date="2017" name="Genome Biol.">
        <title>Comparative genomics reveals high biological diversity and specific adaptations in the industrially and medically important fungal genus Aspergillus.</title>
        <authorList>
            <person name="de Vries R.P."/>
            <person name="Riley R."/>
            <person name="Wiebenga A."/>
            <person name="Aguilar-Osorio G."/>
            <person name="Amillis S."/>
            <person name="Uchima C.A."/>
            <person name="Anderluh G."/>
            <person name="Asadollahi M."/>
            <person name="Askin M."/>
            <person name="Barry K."/>
            <person name="Battaglia E."/>
            <person name="Bayram O."/>
            <person name="Benocci T."/>
            <person name="Braus-Stromeyer S.A."/>
            <person name="Caldana C."/>
            <person name="Canovas D."/>
            <person name="Cerqueira G.C."/>
            <person name="Chen F."/>
            <person name="Chen W."/>
            <person name="Choi C."/>
            <person name="Clum A."/>
            <person name="Dos Santos R.A."/>
            <person name="Damasio A.R."/>
            <person name="Diallinas G."/>
            <person name="Emri T."/>
            <person name="Fekete E."/>
            <person name="Flipphi M."/>
            <person name="Freyberg S."/>
            <person name="Gallo A."/>
            <person name="Gournas C."/>
            <person name="Habgood R."/>
            <person name="Hainaut M."/>
            <person name="Harispe M.L."/>
            <person name="Henrissat B."/>
            <person name="Hilden K.S."/>
            <person name="Hope R."/>
            <person name="Hossain A."/>
            <person name="Karabika E."/>
            <person name="Karaffa L."/>
            <person name="Karanyi Z."/>
            <person name="Krasevec N."/>
            <person name="Kuo A."/>
            <person name="Kusch H."/>
            <person name="LaButti K."/>
            <person name="Lagendijk E.L."/>
            <person name="Lapidus A."/>
            <person name="Levasseur A."/>
            <person name="Lindquist E."/>
            <person name="Lipzen A."/>
            <person name="Logrieco A.F."/>
            <person name="MacCabe A."/>
            <person name="Maekelae M.R."/>
            <person name="Malavazi I."/>
            <person name="Melin P."/>
            <person name="Meyer V."/>
            <person name="Mielnichuk N."/>
            <person name="Miskei M."/>
            <person name="Molnar A.P."/>
            <person name="Mule G."/>
            <person name="Ngan C.Y."/>
            <person name="Orejas M."/>
            <person name="Orosz E."/>
            <person name="Ouedraogo J.P."/>
            <person name="Overkamp K.M."/>
            <person name="Park H.-S."/>
            <person name="Perrone G."/>
            <person name="Piumi F."/>
            <person name="Punt P.J."/>
            <person name="Ram A.F."/>
            <person name="Ramon A."/>
            <person name="Rauscher S."/>
            <person name="Record E."/>
            <person name="Riano-Pachon D.M."/>
            <person name="Robert V."/>
            <person name="Roehrig J."/>
            <person name="Ruller R."/>
            <person name="Salamov A."/>
            <person name="Salih N.S."/>
            <person name="Samson R.A."/>
            <person name="Sandor E."/>
            <person name="Sanguinetti M."/>
            <person name="Schuetze T."/>
            <person name="Sepcic K."/>
            <person name="Shelest E."/>
            <person name="Sherlock G."/>
            <person name="Sophianopoulou V."/>
            <person name="Squina F.M."/>
            <person name="Sun H."/>
            <person name="Susca A."/>
            <person name="Todd R.B."/>
            <person name="Tsang A."/>
            <person name="Unkles S.E."/>
            <person name="van de Wiele N."/>
            <person name="van Rossen-Uffink D."/>
            <person name="Oliveira J.V."/>
            <person name="Vesth T.C."/>
            <person name="Visser J."/>
            <person name="Yu J.-H."/>
            <person name="Zhou M."/>
            <person name="Andersen M.R."/>
            <person name="Archer D.B."/>
            <person name="Baker S.E."/>
            <person name="Benoit I."/>
            <person name="Brakhage A.A."/>
            <person name="Braus G.H."/>
            <person name="Fischer R."/>
            <person name="Frisvad J.C."/>
            <person name="Goldman G.H."/>
            <person name="Houbraken J."/>
            <person name="Oakley B."/>
            <person name="Pocsi I."/>
            <person name="Scazzocchio C."/>
            <person name="Seiboth B."/>
            <person name="vanKuyk P.A."/>
            <person name="Wortman J."/>
            <person name="Dyer P.S."/>
            <person name="Grigoriev I.V."/>
        </authorList>
    </citation>
    <scope>NUCLEOTIDE SEQUENCE [LARGE SCALE GENOMIC DNA]</scope>
    <source>
        <strain evidence="9">ITEM 5010</strain>
    </source>
</reference>
<dbReference type="Pfam" id="PF01494">
    <property type="entry name" value="FAD_binding_3"/>
    <property type="match status" value="1"/>
</dbReference>
<dbReference type="Proteomes" id="UP000188318">
    <property type="component" value="Unassembled WGS sequence"/>
</dbReference>
<sequence>MTVTTDCPKRCPATDISVLIVGAGVAGLMAALECWRNGHEVRIIERSPEQVTTGDSFTIGPSAIRALNHWPKMVEENEKIAHNPTISFHSVNGTRATAPKHIDYTQGQDSKNVPERVHRHWRPQYHDMLSKQLSTVGINVEYGHKAVEYFEDGPTGRGGIVLENGDRIDADVIVAADGIGSRSTRATMGREIQARPSGEAMYRTAFPVEIAMADPVVRERFPVVEGNEGPIELWIGEQVRFYIGRTADTISWILSHKDHADATESWSQNSDLEEVLKLTATIPDWPEVADRLIRLTPKDRLLHFRVMWRDPQPSWVSPAGRIVQIGDAAHTYVPESGNGATQAFEDAVSLATCLRMAGKTNEVPWALKIHNRLRFVRVSCLQKLGLINQKGYSRAPSKSDQTPKALRYLMAEWIWRHNPETYAEENYNKVLHHLQQGGPFQDTNIPRGHVYRDWTIDEILGQHERGEEVELDGDWM</sequence>
<dbReference type="AlphaFoldDB" id="A0A1R3RYE4"/>
<dbReference type="OrthoDB" id="16820at2759"/>
<dbReference type="EMBL" id="KV907494">
    <property type="protein sequence ID" value="OOF99519.1"/>
    <property type="molecule type" value="Genomic_DNA"/>
</dbReference>
<dbReference type="Gene3D" id="3.50.50.60">
    <property type="entry name" value="FAD/NAD(P)-binding domain"/>
    <property type="match status" value="1"/>
</dbReference>
<evidence type="ECO:0000256" key="4">
    <source>
        <dbReference type="ARBA" id="ARBA00022827"/>
    </source>
</evidence>
<evidence type="ECO:0000256" key="5">
    <source>
        <dbReference type="ARBA" id="ARBA00023002"/>
    </source>
</evidence>
<keyword evidence="5" id="KW-0560">Oxidoreductase</keyword>
<feature type="domain" description="FAD-binding" evidence="7">
    <location>
        <begin position="16"/>
        <end position="358"/>
    </location>
</feature>
<organism evidence="8 9">
    <name type="scientific">Aspergillus carbonarius (strain ITEM 5010)</name>
    <dbReference type="NCBI Taxonomy" id="602072"/>
    <lineage>
        <taxon>Eukaryota</taxon>
        <taxon>Fungi</taxon>
        <taxon>Dikarya</taxon>
        <taxon>Ascomycota</taxon>
        <taxon>Pezizomycotina</taxon>
        <taxon>Eurotiomycetes</taxon>
        <taxon>Eurotiomycetidae</taxon>
        <taxon>Eurotiales</taxon>
        <taxon>Aspergillaceae</taxon>
        <taxon>Aspergillus</taxon>
        <taxon>Aspergillus subgen. Circumdati</taxon>
    </lineage>
</organism>
<accession>A0A1R3RYE4</accession>
<evidence type="ECO:0000313" key="9">
    <source>
        <dbReference type="Proteomes" id="UP000188318"/>
    </source>
</evidence>
<evidence type="ECO:0000259" key="7">
    <source>
        <dbReference type="Pfam" id="PF01494"/>
    </source>
</evidence>
<evidence type="ECO:0000313" key="8">
    <source>
        <dbReference type="EMBL" id="OOF99519.1"/>
    </source>
</evidence>
<dbReference type="InterPro" id="IPR002938">
    <property type="entry name" value="FAD-bd"/>
</dbReference>
<dbReference type="SUPFAM" id="SSF51905">
    <property type="entry name" value="FAD/NAD(P)-binding domain"/>
    <property type="match status" value="1"/>
</dbReference>
<evidence type="ECO:0000256" key="3">
    <source>
        <dbReference type="ARBA" id="ARBA00022630"/>
    </source>
</evidence>
<evidence type="ECO:0000256" key="1">
    <source>
        <dbReference type="ARBA" id="ARBA00001974"/>
    </source>
</evidence>
<evidence type="ECO:0000256" key="6">
    <source>
        <dbReference type="ARBA" id="ARBA00023033"/>
    </source>
</evidence>
<dbReference type="PRINTS" id="PR00420">
    <property type="entry name" value="RNGMNOXGNASE"/>
</dbReference>